<organism evidence="1 2">
    <name type="scientific">Orchesella cincta</name>
    <name type="common">Springtail</name>
    <name type="synonym">Podura cincta</name>
    <dbReference type="NCBI Taxonomy" id="48709"/>
    <lineage>
        <taxon>Eukaryota</taxon>
        <taxon>Metazoa</taxon>
        <taxon>Ecdysozoa</taxon>
        <taxon>Arthropoda</taxon>
        <taxon>Hexapoda</taxon>
        <taxon>Collembola</taxon>
        <taxon>Entomobryomorpha</taxon>
        <taxon>Entomobryoidea</taxon>
        <taxon>Orchesellidae</taxon>
        <taxon>Orchesellinae</taxon>
        <taxon>Orchesella</taxon>
    </lineage>
</organism>
<name>A0A1D2N764_ORCCI</name>
<comment type="caution">
    <text evidence="1">The sequence shown here is derived from an EMBL/GenBank/DDBJ whole genome shotgun (WGS) entry which is preliminary data.</text>
</comment>
<protein>
    <recommendedName>
        <fullName evidence="3">F-box domain-containing protein</fullName>
    </recommendedName>
</protein>
<reference evidence="1 2" key="1">
    <citation type="journal article" date="2016" name="Genome Biol. Evol.">
        <title>Gene Family Evolution Reflects Adaptation to Soil Environmental Stressors in the Genome of the Collembolan Orchesella cincta.</title>
        <authorList>
            <person name="Faddeeva-Vakhrusheva A."/>
            <person name="Derks M.F."/>
            <person name="Anvar S.Y."/>
            <person name="Agamennone V."/>
            <person name="Suring W."/>
            <person name="Smit S."/>
            <person name="van Straalen N.M."/>
            <person name="Roelofs D."/>
        </authorList>
    </citation>
    <scope>NUCLEOTIDE SEQUENCE [LARGE SCALE GENOMIC DNA]</scope>
    <source>
        <tissue evidence="1">Mixed pool</tissue>
    </source>
</reference>
<evidence type="ECO:0000313" key="1">
    <source>
        <dbReference type="EMBL" id="ODN01108.1"/>
    </source>
</evidence>
<evidence type="ECO:0008006" key="3">
    <source>
        <dbReference type="Google" id="ProtNLM"/>
    </source>
</evidence>
<evidence type="ECO:0000313" key="2">
    <source>
        <dbReference type="Proteomes" id="UP000094527"/>
    </source>
</evidence>
<dbReference type="Proteomes" id="UP000094527">
    <property type="component" value="Unassembled WGS sequence"/>
</dbReference>
<gene>
    <name evidence="1" type="ORF">Ocin01_05570</name>
</gene>
<sequence length="568" mass="65612">MVKDKDANHHPSFCKNSFRKPFSLLYRWMNDFVLGRSRAADADNENTNKTMQFIYSKFSNVIPKSSIPTKNNYSDEINNESAESVAAVVLPVPENSQFMDLPVQVRELIYNLIDAKDVLALRLTSGQLKEDVESCRGLCVKLHDGVLDKLEPLLRTSGIEKLIVEHFVESDDSKKDTYFPLPHLLQVLEIKGRVSDENSEFLLNKFPNLTRLVISFHHSDQRFCISNWKSIHLYNLETLELYSNTFGTTESNIVGDSIKTTLCEINCPNLINFILNIVSFIPARIQEYHVWAQILMSKTSNSLRNVTIHLKQLMHPFIGEDLENFQIINEWTNNLRLETFQVDINSHMNLWYPILDTQANLRILNLAVRNQSWSRLILVLDKSAETLQEVVITRLGFPLSNDGVNTTPLDIGLLGNLKCLKILEMQHQYGVSHGINIPSVIRTTLLPTTIRTLKLSNFLLKPHQALFLLMKLPLLNKLILECWNESEDTLGAFLTVLTFLIKFDLTTVRQIKIMDTRIRMENLEYEIERMRHTLCNKATVFQDKSELYSTLLLQRLLLFNVLNYEHQY</sequence>
<keyword evidence="2" id="KW-1185">Reference proteome</keyword>
<dbReference type="AlphaFoldDB" id="A0A1D2N764"/>
<dbReference type="EMBL" id="LJIJ01000170">
    <property type="protein sequence ID" value="ODN01108.1"/>
    <property type="molecule type" value="Genomic_DNA"/>
</dbReference>
<proteinExistence type="predicted"/>
<accession>A0A1D2N764</accession>